<dbReference type="Proteomes" id="UP000053599">
    <property type="component" value="Unassembled WGS sequence"/>
</dbReference>
<accession>A0A0D1YP93</accession>
<evidence type="ECO:0000313" key="2">
    <source>
        <dbReference type="Proteomes" id="UP000053599"/>
    </source>
</evidence>
<evidence type="ECO:0000313" key="1">
    <source>
        <dbReference type="EMBL" id="KIV83009.1"/>
    </source>
</evidence>
<dbReference type="InterPro" id="IPR027443">
    <property type="entry name" value="IPNS-like_sf"/>
</dbReference>
<dbReference type="Pfam" id="PF07350">
    <property type="entry name" value="Gig2-like"/>
    <property type="match status" value="1"/>
</dbReference>
<dbReference type="InterPro" id="IPR010856">
    <property type="entry name" value="Gig2-like"/>
</dbReference>
<organism evidence="1 2">
    <name type="scientific">Exophiala sideris</name>
    <dbReference type="NCBI Taxonomy" id="1016849"/>
    <lineage>
        <taxon>Eukaryota</taxon>
        <taxon>Fungi</taxon>
        <taxon>Dikarya</taxon>
        <taxon>Ascomycota</taxon>
        <taxon>Pezizomycotina</taxon>
        <taxon>Eurotiomycetes</taxon>
        <taxon>Chaetothyriomycetidae</taxon>
        <taxon>Chaetothyriales</taxon>
        <taxon>Herpotrichiellaceae</taxon>
        <taxon>Exophiala</taxon>
    </lineage>
</organism>
<dbReference type="PANTHER" id="PTHR30613">
    <property type="entry name" value="UNCHARACTERIZED PROTEIN YBIU-RELATED"/>
    <property type="match status" value="1"/>
</dbReference>
<evidence type="ECO:0008006" key="3">
    <source>
        <dbReference type="Google" id="ProtNLM"/>
    </source>
</evidence>
<sequence>MLGKINTWPAWTEYIPNKDSYHPQDPDFQACKEAILEEYGRDALEVSWRQVCQDLELVTSDIASKKSSCIPIFESKDVLDAGFHRDQIEQIKLYGCCIVRQVVPENNAKELYQKLKTYIANNKPEIQGWPAESPSMLLLYDSPTQIAVRTHPNHLKLQRSLNQLWHEGDGSSDKSQAHAEPLLYSDGVRDRPPQQPFLGLGPHIDAGSLCRWADPGYRKVYNRIWSGNPREHDAFDLSTRQHANQYLFRGIAHSTVLRSFQGWTALTTTAPGQGTILLYPNISTVMAYLLLRPFFKPPPTEEDVLDASKWTFDAENAWFPGTFKEQSQRLSRMSHPHLRLEDCLVHVPPLKPGDTVWWHADVCHAVDPDHNGNESACVTYVAACPSTATNKAYIKSQLESALAGKPPPDYADGLKLDETRFSGYTGHQGLKDEARAALGYYL</sequence>
<dbReference type="STRING" id="1016849.A0A0D1YP93"/>
<gene>
    <name evidence="1" type="ORF">PV11_05070</name>
</gene>
<protein>
    <recommendedName>
        <fullName evidence="3">DUF1479 domain protein</fullName>
    </recommendedName>
</protein>
<dbReference type="PANTHER" id="PTHR30613:SF1">
    <property type="entry name" value="DUF1479 DOMAIN PROTEIN (AFU_ORTHOLOGUE AFUA_5G09280)"/>
    <property type="match status" value="1"/>
</dbReference>
<dbReference type="HOGENOM" id="CLU_011148_0_0_1"/>
<dbReference type="AlphaFoldDB" id="A0A0D1YP93"/>
<dbReference type="OrthoDB" id="8249012at2759"/>
<reference evidence="1 2" key="1">
    <citation type="submission" date="2015-01" db="EMBL/GenBank/DDBJ databases">
        <title>The Genome Sequence of Exophiala sideris CBS121828.</title>
        <authorList>
            <consortium name="The Broad Institute Genomics Platform"/>
            <person name="Cuomo C."/>
            <person name="de Hoog S."/>
            <person name="Gorbushina A."/>
            <person name="Stielow B."/>
            <person name="Teixiera M."/>
            <person name="Abouelleil A."/>
            <person name="Chapman S.B."/>
            <person name="Priest M."/>
            <person name="Young S.K."/>
            <person name="Wortman J."/>
            <person name="Nusbaum C."/>
            <person name="Birren B."/>
        </authorList>
    </citation>
    <scope>NUCLEOTIDE SEQUENCE [LARGE SCALE GENOMIC DNA]</scope>
    <source>
        <strain evidence="1 2">CBS 121828</strain>
    </source>
</reference>
<name>A0A0D1YP93_9EURO</name>
<proteinExistence type="predicted"/>
<dbReference type="SUPFAM" id="SSF51197">
    <property type="entry name" value="Clavaminate synthase-like"/>
    <property type="match status" value="1"/>
</dbReference>
<dbReference type="EMBL" id="KN846952">
    <property type="protein sequence ID" value="KIV83009.1"/>
    <property type="molecule type" value="Genomic_DNA"/>
</dbReference>
<dbReference type="Gene3D" id="2.60.120.330">
    <property type="entry name" value="B-lactam Antibiotic, Isopenicillin N Synthase, Chain"/>
    <property type="match status" value="1"/>
</dbReference>